<keyword evidence="1" id="KW-0472">Membrane</keyword>
<feature type="transmembrane region" description="Helical" evidence="1">
    <location>
        <begin position="12"/>
        <end position="35"/>
    </location>
</feature>
<reference evidence="2 3" key="1">
    <citation type="submission" date="2016-10" db="EMBL/GenBank/DDBJ databases">
        <authorList>
            <person name="de Groot N.N."/>
        </authorList>
    </citation>
    <scope>NUCLEOTIDE SEQUENCE [LARGE SCALE GENOMIC DNA]</scope>
    <source>
        <strain evidence="2 3">CGMCC 4.2026</strain>
    </source>
</reference>
<gene>
    <name evidence="2" type="ORF">SAMN05216267_1014179</name>
</gene>
<evidence type="ECO:0000313" key="2">
    <source>
        <dbReference type="EMBL" id="SEN98443.1"/>
    </source>
</evidence>
<evidence type="ECO:0000313" key="3">
    <source>
        <dbReference type="Proteomes" id="UP000181951"/>
    </source>
</evidence>
<proteinExistence type="predicted"/>
<dbReference type="AlphaFoldDB" id="A0A1H8KZW4"/>
<keyword evidence="1" id="KW-0812">Transmembrane</keyword>
<dbReference type="Proteomes" id="UP000181951">
    <property type="component" value="Unassembled WGS sequence"/>
</dbReference>
<evidence type="ECO:0000256" key="1">
    <source>
        <dbReference type="SAM" id="Phobius"/>
    </source>
</evidence>
<accession>A0A1H8KZW4</accession>
<keyword evidence="1" id="KW-1133">Transmembrane helix</keyword>
<keyword evidence="3" id="KW-1185">Reference proteome</keyword>
<protein>
    <submittedName>
        <fullName evidence="2">Uncharacterized protein</fullName>
    </submittedName>
</protein>
<dbReference type="RefSeq" id="WP_256090440.1">
    <property type="nucleotide sequence ID" value="NZ_FODD01000014.1"/>
</dbReference>
<dbReference type="EMBL" id="FODD01000014">
    <property type="protein sequence ID" value="SEN98443.1"/>
    <property type="molecule type" value="Genomic_DNA"/>
</dbReference>
<name>A0A1H8KZW4_9ACTN</name>
<organism evidence="2 3">
    <name type="scientific">Actinacidiphila rubida</name>
    <dbReference type="NCBI Taxonomy" id="310780"/>
    <lineage>
        <taxon>Bacteria</taxon>
        <taxon>Bacillati</taxon>
        <taxon>Actinomycetota</taxon>
        <taxon>Actinomycetes</taxon>
        <taxon>Kitasatosporales</taxon>
        <taxon>Streptomycetaceae</taxon>
        <taxon>Actinacidiphila</taxon>
    </lineage>
</organism>
<sequence length="40" mass="4504">MSDNFLTRRERLALIRVTLNAAVAGLVRAVATWLLDRMCS</sequence>